<dbReference type="GO" id="GO:0005829">
    <property type="term" value="C:cytosol"/>
    <property type="evidence" value="ECO:0007669"/>
    <property type="project" value="TreeGrafter"/>
</dbReference>
<dbReference type="Proteomes" id="UP000683428">
    <property type="component" value="Chromosome"/>
</dbReference>
<dbReference type="KEGG" id="aiq:Azoinq_11435"/>
<protein>
    <submittedName>
        <fullName evidence="1">Chorismate lyase</fullName>
    </submittedName>
</protein>
<dbReference type="PANTHER" id="PTHR38683">
    <property type="entry name" value="CHORISMATE PYRUVATE-LYASE"/>
    <property type="match status" value="1"/>
</dbReference>
<dbReference type="RefSeq" id="WP_216128969.1">
    <property type="nucleotide sequence ID" value="NZ_CP064782.1"/>
</dbReference>
<evidence type="ECO:0000313" key="1">
    <source>
        <dbReference type="EMBL" id="QWT48461.1"/>
    </source>
</evidence>
<keyword evidence="2" id="KW-1185">Reference proteome</keyword>
<evidence type="ECO:0000313" key="2">
    <source>
        <dbReference type="Proteomes" id="UP000683428"/>
    </source>
</evidence>
<dbReference type="InterPro" id="IPR007440">
    <property type="entry name" value="Chorismate--pyruvate_lyase"/>
</dbReference>
<dbReference type="GO" id="GO:0008813">
    <property type="term" value="F:chorismate lyase activity"/>
    <property type="evidence" value="ECO:0007669"/>
    <property type="project" value="InterPro"/>
</dbReference>
<sequence length="160" mass="17634">MRSWLEERGSLTLRLKARCHHFQVRVLAQGWALPHGDERRLLGLRPGQRAQVREVLLCCDGHPAVFAHSVLVSHRPSPLCRSFQGLGGRSLGTSLLFVDARVSHGPLSFRALSFRHPLGQALAQATGQSPQSHCYARRALHRKGGTGVLVTEVFLPELPA</sequence>
<organism evidence="1 2">
    <name type="scientific">Azospira inquinata</name>
    <dbReference type="NCBI Taxonomy" id="2785627"/>
    <lineage>
        <taxon>Bacteria</taxon>
        <taxon>Pseudomonadati</taxon>
        <taxon>Pseudomonadota</taxon>
        <taxon>Betaproteobacteria</taxon>
        <taxon>Rhodocyclales</taxon>
        <taxon>Rhodocyclaceae</taxon>
        <taxon>Azospira</taxon>
    </lineage>
</organism>
<accession>A0A975SLT5</accession>
<reference evidence="1" key="1">
    <citation type="submission" date="2020-11" db="EMBL/GenBank/DDBJ databases">
        <title>Azospira inquinata sp. nov.</title>
        <authorList>
            <person name="Moe W.M."/>
            <person name="Mikes M.C."/>
        </authorList>
    </citation>
    <scope>NUCLEOTIDE SEQUENCE</scope>
    <source>
        <strain evidence="1">Azo-3</strain>
    </source>
</reference>
<keyword evidence="1" id="KW-0456">Lyase</keyword>
<dbReference type="EMBL" id="CP064782">
    <property type="protein sequence ID" value="QWT48461.1"/>
    <property type="molecule type" value="Genomic_DNA"/>
</dbReference>
<dbReference type="PANTHER" id="PTHR38683:SF1">
    <property type="entry name" value="CHORISMATE PYRUVATE-LYASE"/>
    <property type="match status" value="1"/>
</dbReference>
<dbReference type="AlphaFoldDB" id="A0A975SLT5"/>
<proteinExistence type="predicted"/>
<gene>
    <name evidence="1" type="ORF">Azoinq_11435</name>
</gene>
<dbReference type="GO" id="GO:0006744">
    <property type="term" value="P:ubiquinone biosynthetic process"/>
    <property type="evidence" value="ECO:0007669"/>
    <property type="project" value="InterPro"/>
</dbReference>
<dbReference type="Pfam" id="PF04345">
    <property type="entry name" value="Chor_lyase"/>
    <property type="match status" value="1"/>
</dbReference>
<name>A0A975SLT5_9RHOO</name>